<dbReference type="OrthoDB" id="2355659at2759"/>
<dbReference type="Proteomes" id="UP000759537">
    <property type="component" value="Unassembled WGS sequence"/>
</dbReference>
<organism evidence="3 4">
    <name type="scientific">Russula ochroleuca</name>
    <dbReference type="NCBI Taxonomy" id="152965"/>
    <lineage>
        <taxon>Eukaryota</taxon>
        <taxon>Fungi</taxon>
        <taxon>Dikarya</taxon>
        <taxon>Basidiomycota</taxon>
        <taxon>Agaricomycotina</taxon>
        <taxon>Agaricomycetes</taxon>
        <taxon>Russulales</taxon>
        <taxon>Russulaceae</taxon>
        <taxon>Russula</taxon>
    </lineage>
</organism>
<gene>
    <name evidence="3" type="ORF">DFH94DRAFT_715647</name>
</gene>
<sequence length="296" mass="33530">MPRWNRTMVLVTSFVGALLNSVLAIQLLALWRSLRRDSESEWEGSLDPWTVNTLSLLGGLSAAYFVTAAVASAIGFAGIVKGIPVYLRFYRDFSVADFTFCTISTVFVTYASFSYYSIRSMICEELSRHGDLMRDLAEIGLSSENCEQWFERGVVVFVGVMFIIIVLRLHLVIVVSNYYKQLSRISRDVPSRLHKDSLQRIYLLPTPATSAPRTDPYDGRPETTTLVYAPIALSDLSEHEVKGLNVREAWVHTNPTHPPRQHRHSHSRGHRHSTGRIVLPIQPDEGLLRGHEKYKD</sequence>
<protein>
    <submittedName>
        <fullName evidence="3">Uncharacterized protein</fullName>
    </submittedName>
</protein>
<proteinExistence type="predicted"/>
<feature type="compositionally biased region" description="Basic residues" evidence="1">
    <location>
        <begin position="259"/>
        <end position="274"/>
    </location>
</feature>
<dbReference type="EMBL" id="WHVB01000003">
    <property type="protein sequence ID" value="KAF8484724.1"/>
    <property type="molecule type" value="Genomic_DNA"/>
</dbReference>
<keyword evidence="2" id="KW-0812">Transmembrane</keyword>
<feature type="region of interest" description="Disordered" evidence="1">
    <location>
        <begin position="254"/>
        <end position="296"/>
    </location>
</feature>
<evidence type="ECO:0000313" key="4">
    <source>
        <dbReference type="Proteomes" id="UP000759537"/>
    </source>
</evidence>
<comment type="caution">
    <text evidence="3">The sequence shown here is derived from an EMBL/GenBank/DDBJ whole genome shotgun (WGS) entry which is preliminary data.</text>
</comment>
<feature type="transmembrane region" description="Helical" evidence="2">
    <location>
        <begin position="95"/>
        <end position="118"/>
    </location>
</feature>
<evidence type="ECO:0000313" key="3">
    <source>
        <dbReference type="EMBL" id="KAF8484724.1"/>
    </source>
</evidence>
<keyword evidence="4" id="KW-1185">Reference proteome</keyword>
<name>A0A9P5TC27_9AGAM</name>
<keyword evidence="2" id="KW-0472">Membrane</keyword>
<reference evidence="3" key="2">
    <citation type="journal article" date="2020" name="Nat. Commun.">
        <title>Large-scale genome sequencing of mycorrhizal fungi provides insights into the early evolution of symbiotic traits.</title>
        <authorList>
            <person name="Miyauchi S."/>
            <person name="Kiss E."/>
            <person name="Kuo A."/>
            <person name="Drula E."/>
            <person name="Kohler A."/>
            <person name="Sanchez-Garcia M."/>
            <person name="Morin E."/>
            <person name="Andreopoulos B."/>
            <person name="Barry K.W."/>
            <person name="Bonito G."/>
            <person name="Buee M."/>
            <person name="Carver A."/>
            <person name="Chen C."/>
            <person name="Cichocki N."/>
            <person name="Clum A."/>
            <person name="Culley D."/>
            <person name="Crous P.W."/>
            <person name="Fauchery L."/>
            <person name="Girlanda M."/>
            <person name="Hayes R.D."/>
            <person name="Keri Z."/>
            <person name="LaButti K."/>
            <person name="Lipzen A."/>
            <person name="Lombard V."/>
            <person name="Magnuson J."/>
            <person name="Maillard F."/>
            <person name="Murat C."/>
            <person name="Nolan M."/>
            <person name="Ohm R.A."/>
            <person name="Pangilinan J."/>
            <person name="Pereira M.F."/>
            <person name="Perotto S."/>
            <person name="Peter M."/>
            <person name="Pfister S."/>
            <person name="Riley R."/>
            <person name="Sitrit Y."/>
            <person name="Stielow J.B."/>
            <person name="Szollosi G."/>
            <person name="Zifcakova L."/>
            <person name="Stursova M."/>
            <person name="Spatafora J.W."/>
            <person name="Tedersoo L."/>
            <person name="Vaario L.M."/>
            <person name="Yamada A."/>
            <person name="Yan M."/>
            <person name="Wang P."/>
            <person name="Xu J."/>
            <person name="Bruns T."/>
            <person name="Baldrian P."/>
            <person name="Vilgalys R."/>
            <person name="Dunand C."/>
            <person name="Henrissat B."/>
            <person name="Grigoriev I.V."/>
            <person name="Hibbett D."/>
            <person name="Nagy L.G."/>
            <person name="Martin F.M."/>
        </authorList>
    </citation>
    <scope>NUCLEOTIDE SEQUENCE</scope>
    <source>
        <strain evidence="3">Prilba</strain>
    </source>
</reference>
<reference evidence="3" key="1">
    <citation type="submission" date="2019-10" db="EMBL/GenBank/DDBJ databases">
        <authorList>
            <consortium name="DOE Joint Genome Institute"/>
            <person name="Kuo A."/>
            <person name="Miyauchi S."/>
            <person name="Kiss E."/>
            <person name="Drula E."/>
            <person name="Kohler A."/>
            <person name="Sanchez-Garcia M."/>
            <person name="Andreopoulos B."/>
            <person name="Barry K.W."/>
            <person name="Bonito G."/>
            <person name="Buee M."/>
            <person name="Carver A."/>
            <person name="Chen C."/>
            <person name="Cichocki N."/>
            <person name="Clum A."/>
            <person name="Culley D."/>
            <person name="Crous P.W."/>
            <person name="Fauchery L."/>
            <person name="Girlanda M."/>
            <person name="Hayes R."/>
            <person name="Keri Z."/>
            <person name="LaButti K."/>
            <person name="Lipzen A."/>
            <person name="Lombard V."/>
            <person name="Magnuson J."/>
            <person name="Maillard F."/>
            <person name="Morin E."/>
            <person name="Murat C."/>
            <person name="Nolan M."/>
            <person name="Ohm R."/>
            <person name="Pangilinan J."/>
            <person name="Pereira M."/>
            <person name="Perotto S."/>
            <person name="Peter M."/>
            <person name="Riley R."/>
            <person name="Sitrit Y."/>
            <person name="Stielow B."/>
            <person name="Szollosi G."/>
            <person name="Zifcakova L."/>
            <person name="Stursova M."/>
            <person name="Spatafora J.W."/>
            <person name="Tedersoo L."/>
            <person name="Vaario L.-M."/>
            <person name="Yamada A."/>
            <person name="Yan M."/>
            <person name="Wang P."/>
            <person name="Xu J."/>
            <person name="Bruns T."/>
            <person name="Baldrian P."/>
            <person name="Vilgalys R."/>
            <person name="Henrissat B."/>
            <person name="Grigoriev I.V."/>
            <person name="Hibbett D."/>
            <person name="Nagy L.G."/>
            <person name="Martin F.M."/>
        </authorList>
    </citation>
    <scope>NUCLEOTIDE SEQUENCE</scope>
    <source>
        <strain evidence="3">Prilba</strain>
    </source>
</reference>
<evidence type="ECO:0000256" key="1">
    <source>
        <dbReference type="SAM" id="MobiDB-lite"/>
    </source>
</evidence>
<feature type="transmembrane region" description="Helical" evidence="2">
    <location>
        <begin position="154"/>
        <end position="179"/>
    </location>
</feature>
<feature type="transmembrane region" description="Helical" evidence="2">
    <location>
        <begin position="62"/>
        <end position="83"/>
    </location>
</feature>
<feature type="compositionally biased region" description="Basic and acidic residues" evidence="1">
    <location>
        <begin position="286"/>
        <end position="296"/>
    </location>
</feature>
<evidence type="ECO:0000256" key="2">
    <source>
        <dbReference type="SAM" id="Phobius"/>
    </source>
</evidence>
<accession>A0A9P5TC27</accession>
<dbReference type="AlphaFoldDB" id="A0A9P5TC27"/>
<keyword evidence="2" id="KW-1133">Transmembrane helix</keyword>